<reference evidence="5 6" key="1">
    <citation type="submission" date="2019-06" db="EMBL/GenBank/DDBJ databases">
        <title>A chromosome-scale genome assembly of the European perch, Perca fluviatilis.</title>
        <authorList>
            <person name="Roques C."/>
            <person name="Zahm M."/>
            <person name="Cabau C."/>
            <person name="Klopp C."/>
            <person name="Bouchez O."/>
            <person name="Donnadieu C."/>
            <person name="Kuhl H."/>
            <person name="Gislard M."/>
            <person name="Guendouz S."/>
            <person name="Journot L."/>
            <person name="Haffray P."/>
            <person name="Bestin A."/>
            <person name="Morvezen R."/>
            <person name="Feron R."/>
            <person name="Wen M."/>
            <person name="Jouanno E."/>
            <person name="Herpin A."/>
            <person name="Schartl M."/>
            <person name="Postlethwait J."/>
            <person name="Schaerlinger B."/>
            <person name="Chardard D."/>
            <person name="Lecocq T."/>
            <person name="Poncet C."/>
            <person name="Jaffrelo L."/>
            <person name="Lampietro C."/>
            <person name="Guiguen Y."/>
        </authorList>
    </citation>
    <scope>NUCLEOTIDE SEQUENCE [LARGE SCALE GENOMIC DNA]</scope>
    <source>
        <tissue evidence="5">Blood</tissue>
    </source>
</reference>
<evidence type="ECO:0000313" key="5">
    <source>
        <dbReference type="EMBL" id="KAF1391088.1"/>
    </source>
</evidence>
<evidence type="ECO:0000256" key="3">
    <source>
        <dbReference type="ARBA" id="ARBA00022475"/>
    </source>
</evidence>
<dbReference type="EMBL" id="VHII01000004">
    <property type="protein sequence ID" value="KAF1391088.1"/>
    <property type="molecule type" value="Genomic_DNA"/>
</dbReference>
<organism evidence="5 6">
    <name type="scientific">Perca fluviatilis</name>
    <name type="common">European perch</name>
    <dbReference type="NCBI Taxonomy" id="8168"/>
    <lineage>
        <taxon>Eukaryota</taxon>
        <taxon>Metazoa</taxon>
        <taxon>Chordata</taxon>
        <taxon>Craniata</taxon>
        <taxon>Vertebrata</taxon>
        <taxon>Euteleostomi</taxon>
        <taxon>Actinopterygii</taxon>
        <taxon>Neopterygii</taxon>
        <taxon>Teleostei</taxon>
        <taxon>Neoteleostei</taxon>
        <taxon>Acanthomorphata</taxon>
        <taxon>Eupercaria</taxon>
        <taxon>Perciformes</taxon>
        <taxon>Percoidei</taxon>
        <taxon>Percidae</taxon>
        <taxon>Percinae</taxon>
        <taxon>Perca</taxon>
    </lineage>
</organism>
<evidence type="ECO:0000256" key="4">
    <source>
        <dbReference type="SAM" id="MobiDB-lite"/>
    </source>
</evidence>
<dbReference type="PRINTS" id="PR01087">
    <property type="entry name" value="NAHEXCHNGR3"/>
</dbReference>
<feature type="non-terminal residue" evidence="5">
    <location>
        <position position="196"/>
    </location>
</feature>
<dbReference type="GO" id="GO:0005886">
    <property type="term" value="C:plasma membrane"/>
    <property type="evidence" value="ECO:0007669"/>
    <property type="project" value="UniProtKB-SubCell"/>
</dbReference>
<keyword evidence="2" id="KW-0050">Antiport</keyword>
<dbReference type="GO" id="GO:0015385">
    <property type="term" value="F:sodium:proton antiporter activity"/>
    <property type="evidence" value="ECO:0007669"/>
    <property type="project" value="InterPro"/>
</dbReference>
<feature type="compositionally biased region" description="Basic and acidic residues" evidence="4">
    <location>
        <begin position="112"/>
        <end position="133"/>
    </location>
</feature>
<feature type="compositionally biased region" description="Pro residues" evidence="4">
    <location>
        <begin position="185"/>
        <end position="196"/>
    </location>
</feature>
<comment type="subcellular location">
    <subcellularLocation>
        <location evidence="1">Cell membrane</location>
        <topology evidence="1">Multi-pass membrane protein</topology>
    </subcellularLocation>
</comment>
<dbReference type="GO" id="GO:0006885">
    <property type="term" value="P:regulation of pH"/>
    <property type="evidence" value="ECO:0007669"/>
    <property type="project" value="InterPro"/>
</dbReference>
<sequence length="196" mass="22359">MASRASFPEVTNVTNYLRENGSGVCLDLQVIDNVPGAKVEEDSETHHVLTGNLYKPRRRYQSHYSRHFMPLGEKERQDREVFQRNMKIRMETFKSTRHKRHKKERSLKKRRGSDAKEDGNDKPRRNVSWHDKNPVVVAVETDEDRAEHSDPEKEEDVGITFVARKVETPKQPPKSAVDGSQSPSADPPSPPSGDSS</sequence>
<evidence type="ECO:0000256" key="2">
    <source>
        <dbReference type="ARBA" id="ARBA00022449"/>
    </source>
</evidence>
<protein>
    <submittedName>
        <fullName evidence="5">Uncharacterized protein</fullName>
    </submittedName>
</protein>
<keyword evidence="3" id="KW-1003">Cell membrane</keyword>
<keyword evidence="6" id="KW-1185">Reference proteome</keyword>
<dbReference type="InterPro" id="IPR018410">
    <property type="entry name" value="Na/H_exchanger_3/5"/>
</dbReference>
<feature type="region of interest" description="Disordered" evidence="4">
    <location>
        <begin position="89"/>
        <end position="196"/>
    </location>
</feature>
<accession>A0A6A5FEM6</accession>
<keyword evidence="2" id="KW-0813">Transport</keyword>
<name>A0A6A5FEM6_PERFL</name>
<gene>
    <name evidence="5" type="ORF">PFLUV_G00038240</name>
</gene>
<keyword evidence="3" id="KW-0472">Membrane</keyword>
<comment type="caution">
    <text evidence="5">The sequence shown here is derived from an EMBL/GenBank/DDBJ whole genome shotgun (WGS) entry which is preliminary data.</text>
</comment>
<proteinExistence type="predicted"/>
<dbReference type="Proteomes" id="UP000465112">
    <property type="component" value="Chromosome 4"/>
</dbReference>
<evidence type="ECO:0000313" key="6">
    <source>
        <dbReference type="Proteomes" id="UP000465112"/>
    </source>
</evidence>
<feature type="compositionally biased region" description="Basic residues" evidence="4">
    <location>
        <begin position="95"/>
        <end position="111"/>
    </location>
</feature>
<dbReference type="AlphaFoldDB" id="A0A6A5FEM6"/>
<evidence type="ECO:0000256" key="1">
    <source>
        <dbReference type="ARBA" id="ARBA00004651"/>
    </source>
</evidence>